<keyword evidence="1" id="KW-0732">Signal</keyword>
<evidence type="ECO:0000256" key="1">
    <source>
        <dbReference type="SAM" id="SignalP"/>
    </source>
</evidence>
<keyword evidence="3" id="KW-1185">Reference proteome</keyword>
<accession>A0A2Z7A613</accession>
<proteinExistence type="predicted"/>
<name>A0A2Z7A613_9LAMI</name>
<feature type="signal peptide" evidence="1">
    <location>
        <begin position="1"/>
        <end position="23"/>
    </location>
</feature>
<evidence type="ECO:0000313" key="2">
    <source>
        <dbReference type="EMBL" id="KZV16937.1"/>
    </source>
</evidence>
<protein>
    <recommendedName>
        <fullName evidence="4">Secreted protein</fullName>
    </recommendedName>
</protein>
<evidence type="ECO:0008006" key="4">
    <source>
        <dbReference type="Google" id="ProtNLM"/>
    </source>
</evidence>
<gene>
    <name evidence="2" type="ORF">F511_23104</name>
</gene>
<dbReference type="Proteomes" id="UP000250235">
    <property type="component" value="Unassembled WGS sequence"/>
</dbReference>
<dbReference type="EMBL" id="KV018500">
    <property type="protein sequence ID" value="KZV16937.1"/>
    <property type="molecule type" value="Genomic_DNA"/>
</dbReference>
<evidence type="ECO:0000313" key="3">
    <source>
        <dbReference type="Proteomes" id="UP000250235"/>
    </source>
</evidence>
<organism evidence="2 3">
    <name type="scientific">Dorcoceras hygrometricum</name>
    <dbReference type="NCBI Taxonomy" id="472368"/>
    <lineage>
        <taxon>Eukaryota</taxon>
        <taxon>Viridiplantae</taxon>
        <taxon>Streptophyta</taxon>
        <taxon>Embryophyta</taxon>
        <taxon>Tracheophyta</taxon>
        <taxon>Spermatophyta</taxon>
        <taxon>Magnoliopsida</taxon>
        <taxon>eudicotyledons</taxon>
        <taxon>Gunneridae</taxon>
        <taxon>Pentapetalae</taxon>
        <taxon>asterids</taxon>
        <taxon>lamiids</taxon>
        <taxon>Lamiales</taxon>
        <taxon>Gesneriaceae</taxon>
        <taxon>Didymocarpoideae</taxon>
        <taxon>Trichosporeae</taxon>
        <taxon>Loxocarpinae</taxon>
        <taxon>Dorcoceras</taxon>
    </lineage>
</organism>
<reference evidence="2 3" key="1">
    <citation type="journal article" date="2015" name="Proc. Natl. Acad. Sci. U.S.A.">
        <title>The resurrection genome of Boea hygrometrica: A blueprint for survival of dehydration.</title>
        <authorList>
            <person name="Xiao L."/>
            <person name="Yang G."/>
            <person name="Zhang L."/>
            <person name="Yang X."/>
            <person name="Zhao S."/>
            <person name="Ji Z."/>
            <person name="Zhou Q."/>
            <person name="Hu M."/>
            <person name="Wang Y."/>
            <person name="Chen M."/>
            <person name="Xu Y."/>
            <person name="Jin H."/>
            <person name="Xiao X."/>
            <person name="Hu G."/>
            <person name="Bao F."/>
            <person name="Hu Y."/>
            <person name="Wan P."/>
            <person name="Li L."/>
            <person name="Deng X."/>
            <person name="Kuang T."/>
            <person name="Xiang C."/>
            <person name="Zhu J.K."/>
            <person name="Oliver M.J."/>
            <person name="He Y."/>
        </authorList>
    </citation>
    <scope>NUCLEOTIDE SEQUENCE [LARGE SCALE GENOMIC DNA]</scope>
    <source>
        <strain evidence="3">cv. XS01</strain>
    </source>
</reference>
<dbReference type="AlphaFoldDB" id="A0A2Z7A613"/>
<feature type="chain" id="PRO_5016282815" description="Secreted protein" evidence="1">
    <location>
        <begin position="24"/>
        <end position="69"/>
    </location>
</feature>
<sequence>MVFCRAQMIGSTILAFVINFSTAGVPPPPPKLHRVYVTVVTVSYRSPPPPVAIIGCCQCLQSVSVPMLY</sequence>